<keyword evidence="2" id="KW-0862">Zinc</keyword>
<dbReference type="SUPFAM" id="SSF51735">
    <property type="entry name" value="NAD(P)-binding Rossmann-fold domains"/>
    <property type="match status" value="1"/>
</dbReference>
<protein>
    <submittedName>
        <fullName evidence="6">2-deoxy-scyllo-inosamine dehydrogenase</fullName>
        <ecNumber evidence="6">1.1.1.329</ecNumber>
    </submittedName>
</protein>
<dbReference type="InterPro" id="IPR011032">
    <property type="entry name" value="GroES-like_sf"/>
</dbReference>
<dbReference type="EC" id="1.1.1.329" evidence="6"/>
<dbReference type="Pfam" id="PF00107">
    <property type="entry name" value="ADH_zinc_N"/>
    <property type="match status" value="1"/>
</dbReference>
<dbReference type="PANTHER" id="PTHR43401">
    <property type="entry name" value="L-THREONINE 3-DEHYDROGENASE"/>
    <property type="match status" value="1"/>
</dbReference>
<dbReference type="Gene3D" id="3.40.50.720">
    <property type="entry name" value="NAD(P)-binding Rossmann-like Domain"/>
    <property type="match status" value="1"/>
</dbReference>
<comment type="caution">
    <text evidence="6">The sequence shown here is derived from an EMBL/GenBank/DDBJ whole genome shotgun (WGS) entry which is preliminary data.</text>
</comment>
<name>A0A1J5QB93_9ZZZZ</name>
<dbReference type="SUPFAM" id="SSF50129">
    <property type="entry name" value="GroES-like"/>
    <property type="match status" value="1"/>
</dbReference>
<reference evidence="6" key="1">
    <citation type="submission" date="2016-10" db="EMBL/GenBank/DDBJ databases">
        <title>Sequence of Gallionella enrichment culture.</title>
        <authorList>
            <person name="Poehlein A."/>
            <person name="Muehling M."/>
            <person name="Daniel R."/>
        </authorList>
    </citation>
    <scope>NUCLEOTIDE SEQUENCE</scope>
</reference>
<evidence type="ECO:0000256" key="2">
    <source>
        <dbReference type="ARBA" id="ARBA00022833"/>
    </source>
</evidence>
<dbReference type="InterPro" id="IPR013149">
    <property type="entry name" value="ADH-like_C"/>
</dbReference>
<dbReference type="GO" id="GO:0016491">
    <property type="term" value="F:oxidoreductase activity"/>
    <property type="evidence" value="ECO:0007669"/>
    <property type="project" value="UniProtKB-KW"/>
</dbReference>
<evidence type="ECO:0000256" key="3">
    <source>
        <dbReference type="ARBA" id="ARBA00023002"/>
    </source>
</evidence>
<dbReference type="InterPro" id="IPR013154">
    <property type="entry name" value="ADH-like_N"/>
</dbReference>
<proteinExistence type="predicted"/>
<keyword evidence="1" id="KW-0479">Metal-binding</keyword>
<sequence>MKAVVYSAPEEFTIREVPDPVPAAGEIVIRSTLAGVCGTDLHLHAGEFDAKYPLTPGHEITGEVVSWGAGVEGFRVGQHVVVDNASACGNCPQCGRGEPLYCQHFRSLGVNGPGGFAELVVTRADKCFAADDLPPDVAVLAEPLACAVHGMDVLQLRPGADVAMIGSGTTGMLLAQMVLHGGASRVTMASPSGFKLQLAKSFGIDRIVEVSRSDARGTAATLKELSPGGYDVVIDATGASSVVQHLPELVKDNGTVLVYGMCDEADRVAWSPYEIFRRQLTIKGSFAQVNCFDRSLAMLRSGRIRVDGLITHRFRLDQYGEALAAVRSDPTCLKAVVVP</sequence>
<dbReference type="PANTHER" id="PTHR43401:SF2">
    <property type="entry name" value="L-THREONINE 3-DEHYDROGENASE"/>
    <property type="match status" value="1"/>
</dbReference>
<organism evidence="6">
    <name type="scientific">mine drainage metagenome</name>
    <dbReference type="NCBI Taxonomy" id="410659"/>
    <lineage>
        <taxon>unclassified sequences</taxon>
        <taxon>metagenomes</taxon>
        <taxon>ecological metagenomes</taxon>
    </lineage>
</organism>
<dbReference type="AlphaFoldDB" id="A0A1J5QB93"/>
<dbReference type="GO" id="GO:0008270">
    <property type="term" value="F:zinc ion binding"/>
    <property type="evidence" value="ECO:0007669"/>
    <property type="project" value="InterPro"/>
</dbReference>
<dbReference type="Gene3D" id="3.90.180.10">
    <property type="entry name" value="Medium-chain alcohol dehydrogenases, catalytic domain"/>
    <property type="match status" value="1"/>
</dbReference>
<dbReference type="EMBL" id="MLJW01000990">
    <property type="protein sequence ID" value="OIQ80942.1"/>
    <property type="molecule type" value="Genomic_DNA"/>
</dbReference>
<dbReference type="PROSITE" id="PS00059">
    <property type="entry name" value="ADH_ZINC"/>
    <property type="match status" value="1"/>
</dbReference>
<dbReference type="InterPro" id="IPR002328">
    <property type="entry name" value="ADH_Zn_CS"/>
</dbReference>
<accession>A0A1J5QB93</accession>
<gene>
    <name evidence="6" type="primary">neoA_2</name>
    <name evidence="6" type="ORF">GALL_372960</name>
</gene>
<evidence type="ECO:0000256" key="1">
    <source>
        <dbReference type="ARBA" id="ARBA00022723"/>
    </source>
</evidence>
<keyword evidence="3 6" id="KW-0560">Oxidoreductase</keyword>
<evidence type="ECO:0000313" key="6">
    <source>
        <dbReference type="EMBL" id="OIQ80942.1"/>
    </source>
</evidence>
<dbReference type="Pfam" id="PF08240">
    <property type="entry name" value="ADH_N"/>
    <property type="match status" value="1"/>
</dbReference>
<evidence type="ECO:0000259" key="5">
    <source>
        <dbReference type="Pfam" id="PF08240"/>
    </source>
</evidence>
<dbReference type="InterPro" id="IPR050129">
    <property type="entry name" value="Zn_alcohol_dh"/>
</dbReference>
<dbReference type="CDD" id="cd08234">
    <property type="entry name" value="threonine_DH_like"/>
    <property type="match status" value="1"/>
</dbReference>
<dbReference type="InterPro" id="IPR036291">
    <property type="entry name" value="NAD(P)-bd_dom_sf"/>
</dbReference>
<evidence type="ECO:0000259" key="4">
    <source>
        <dbReference type="Pfam" id="PF00107"/>
    </source>
</evidence>
<feature type="domain" description="Alcohol dehydrogenase-like C-terminal" evidence="4">
    <location>
        <begin position="171"/>
        <end position="295"/>
    </location>
</feature>
<feature type="domain" description="Alcohol dehydrogenase-like N-terminal" evidence="5">
    <location>
        <begin position="24"/>
        <end position="130"/>
    </location>
</feature>